<name>A0ABQ1H8S7_9SPHN</name>
<feature type="domain" description="Phage terminase large subunit N-terminal" evidence="1">
    <location>
        <begin position="31"/>
        <end position="233"/>
    </location>
</feature>
<reference evidence="3" key="1">
    <citation type="journal article" date="2019" name="Int. J. Syst. Evol. Microbiol.">
        <title>The Global Catalogue of Microorganisms (GCM) 10K type strain sequencing project: providing services to taxonomists for standard genome sequencing and annotation.</title>
        <authorList>
            <consortium name="The Broad Institute Genomics Platform"/>
            <consortium name="The Broad Institute Genome Sequencing Center for Infectious Disease"/>
            <person name="Wu L."/>
            <person name="Ma J."/>
        </authorList>
    </citation>
    <scope>NUCLEOTIDE SEQUENCE [LARGE SCALE GENOMIC DNA]</scope>
    <source>
        <strain evidence="3">CGMCC 1.10106</strain>
    </source>
</reference>
<dbReference type="InterPro" id="IPR035412">
    <property type="entry name" value="Terminase_L_N"/>
</dbReference>
<proteinExistence type="predicted"/>
<accession>A0ABQ1H8S7</accession>
<evidence type="ECO:0000313" key="2">
    <source>
        <dbReference type="EMBL" id="GGA62239.1"/>
    </source>
</evidence>
<dbReference type="RefSeq" id="WP_188449907.1">
    <property type="nucleotide sequence ID" value="NZ_BMDW01000039.1"/>
</dbReference>
<organism evidence="2 3">
    <name type="scientific">Sphingomonas psychrolutea</name>
    <dbReference type="NCBI Taxonomy" id="1259676"/>
    <lineage>
        <taxon>Bacteria</taxon>
        <taxon>Pseudomonadati</taxon>
        <taxon>Pseudomonadota</taxon>
        <taxon>Alphaproteobacteria</taxon>
        <taxon>Sphingomonadales</taxon>
        <taxon>Sphingomonadaceae</taxon>
        <taxon>Sphingomonas</taxon>
    </lineage>
</organism>
<dbReference type="EMBL" id="BMDW01000039">
    <property type="protein sequence ID" value="GGA62239.1"/>
    <property type="molecule type" value="Genomic_DNA"/>
</dbReference>
<sequence>MTDRHQDEQVVEATPYQQRVLSVPESIDLFLGGGRGGGKSHCKALLILRHIEQYRDRARVLYVRKTYKGLSDFELVLRQLFGAAYGSAASYNASEHVFRLPYGYVELAQVDSFAAYDKVQGRSFTMILVDEVTQWATPQVIDMLRSNLRGPKDIPLRTVYAGNPGGVGHQWVAARYVLTGKAWAPFPTASGRPCVHAPSTFLDNPHLDGDDYRLQLRAACAGDDELFRAWTEGDWSVARGAFFAGCLSPERCAIDPWKSVPYGWRTHLAHDFGSSSPSATYLLAISPGATGPDACFYPRGSIVALDELATTRPNRPSEGLGWTVPRLAEAIRDMCGRWSVKPSGAADDAIFARARGHSAATIADEFSRSGVTFYPAGKGSRKAGWQRMRTLLSQAGKPDLPGLYLSRSCDYAWETLPVLPRDPRDIEDVDSAAPDHAADAIRYGIGWRQPRAQQGVW</sequence>
<evidence type="ECO:0000313" key="3">
    <source>
        <dbReference type="Proteomes" id="UP000618591"/>
    </source>
</evidence>
<gene>
    <name evidence="2" type="ORF">GCM10011395_35610</name>
</gene>
<keyword evidence="3" id="KW-1185">Reference proteome</keyword>
<dbReference type="InterPro" id="IPR027417">
    <property type="entry name" value="P-loop_NTPase"/>
</dbReference>
<dbReference type="Gene3D" id="3.30.420.280">
    <property type="match status" value="1"/>
</dbReference>
<dbReference type="Pfam" id="PF04466">
    <property type="entry name" value="Terminase_3"/>
    <property type="match status" value="1"/>
</dbReference>
<protein>
    <submittedName>
        <fullName evidence="2">Phage terminase large subunit</fullName>
    </submittedName>
</protein>
<comment type="caution">
    <text evidence="2">The sequence shown here is derived from an EMBL/GenBank/DDBJ whole genome shotgun (WGS) entry which is preliminary data.</text>
</comment>
<dbReference type="Gene3D" id="3.40.50.300">
    <property type="entry name" value="P-loop containing nucleotide triphosphate hydrolases"/>
    <property type="match status" value="1"/>
</dbReference>
<dbReference type="Proteomes" id="UP000618591">
    <property type="component" value="Unassembled WGS sequence"/>
</dbReference>
<evidence type="ECO:0000259" key="1">
    <source>
        <dbReference type="Pfam" id="PF04466"/>
    </source>
</evidence>